<evidence type="ECO:0000313" key="2">
    <source>
        <dbReference type="EMBL" id="KAA2261768.1"/>
    </source>
</evidence>
<dbReference type="Gene3D" id="2.60.120.10">
    <property type="entry name" value="Jelly Rolls"/>
    <property type="match status" value="1"/>
</dbReference>
<dbReference type="EMBL" id="VUOB01000025">
    <property type="protein sequence ID" value="KAA2261768.1"/>
    <property type="molecule type" value="Genomic_DNA"/>
</dbReference>
<dbReference type="OrthoDB" id="2596042at2"/>
<accession>A0A5B2XDE8</accession>
<feature type="compositionally biased region" description="Basic and acidic residues" evidence="1">
    <location>
        <begin position="193"/>
        <end position="205"/>
    </location>
</feature>
<keyword evidence="3" id="KW-1185">Reference proteome</keyword>
<dbReference type="Proteomes" id="UP000323454">
    <property type="component" value="Unassembled WGS sequence"/>
</dbReference>
<name>A0A5B2XDE8_9PSEU</name>
<dbReference type="InterPro" id="IPR014710">
    <property type="entry name" value="RmlC-like_jellyroll"/>
</dbReference>
<feature type="region of interest" description="Disordered" evidence="1">
    <location>
        <begin position="193"/>
        <end position="212"/>
    </location>
</feature>
<evidence type="ECO:0000313" key="3">
    <source>
        <dbReference type="Proteomes" id="UP000323454"/>
    </source>
</evidence>
<organism evidence="2 3">
    <name type="scientific">Solihabitans fulvus</name>
    <dbReference type="NCBI Taxonomy" id="1892852"/>
    <lineage>
        <taxon>Bacteria</taxon>
        <taxon>Bacillati</taxon>
        <taxon>Actinomycetota</taxon>
        <taxon>Actinomycetes</taxon>
        <taxon>Pseudonocardiales</taxon>
        <taxon>Pseudonocardiaceae</taxon>
        <taxon>Solihabitans</taxon>
    </lineage>
</organism>
<dbReference type="AlphaFoldDB" id="A0A5B2XDE8"/>
<reference evidence="2 3" key="1">
    <citation type="submission" date="2019-09" db="EMBL/GenBank/DDBJ databases">
        <title>Goodfellowia gen. nov., a new genus of the Pseudonocardineae related to Actinoalloteichus, containing Goodfellowia coeruleoviolacea gen. nov., comb. nov. gen. nov., comb. nov.</title>
        <authorList>
            <person name="Labeda D."/>
        </authorList>
    </citation>
    <scope>NUCLEOTIDE SEQUENCE [LARGE SCALE GENOMIC DNA]</scope>
    <source>
        <strain evidence="2 3">AN110305</strain>
    </source>
</reference>
<proteinExistence type="predicted"/>
<comment type="caution">
    <text evidence="2">The sequence shown here is derived from an EMBL/GenBank/DDBJ whole genome shotgun (WGS) entry which is preliminary data.</text>
</comment>
<reference evidence="2 3" key="2">
    <citation type="submission" date="2019-09" db="EMBL/GenBank/DDBJ databases">
        <authorList>
            <person name="Jin C."/>
        </authorList>
    </citation>
    <scope>NUCLEOTIDE SEQUENCE [LARGE SCALE GENOMIC DNA]</scope>
    <source>
        <strain evidence="2 3">AN110305</strain>
    </source>
</reference>
<dbReference type="RefSeq" id="WP_149850226.1">
    <property type="nucleotide sequence ID" value="NZ_VUOB01000025.1"/>
</dbReference>
<dbReference type="InterPro" id="IPR011051">
    <property type="entry name" value="RmlC_Cupin_sf"/>
</dbReference>
<gene>
    <name evidence="2" type="ORF">F0L68_15240</name>
</gene>
<evidence type="ECO:0000256" key="1">
    <source>
        <dbReference type="SAM" id="MobiDB-lite"/>
    </source>
</evidence>
<evidence type="ECO:0008006" key="4">
    <source>
        <dbReference type="Google" id="ProtNLM"/>
    </source>
</evidence>
<protein>
    <recommendedName>
        <fullName evidence="4">Cysteine dioxygenase type I</fullName>
    </recommendedName>
</protein>
<sequence>MLTRFSALGELANEINTANFPLNDHWSTVGEWFQDWCSQPGLRADLKTHLRTLPTQRKDEIISRSRETTTHFAWCLRDEQSEPFSFWVHEYKPQREWLRGYADSVHNHRYHFCTTILCGSYLHERFAAELDDERGTITSTSLLQRTTYRTGTSAWLLSHEFHRIPQAEDGTMTFLVKSRPLTRYSLSYDPETRSSRRHVPVEGRLSELTNGL</sequence>
<dbReference type="SUPFAM" id="SSF51182">
    <property type="entry name" value="RmlC-like cupins"/>
    <property type="match status" value="1"/>
</dbReference>